<dbReference type="Pfam" id="PF05656">
    <property type="entry name" value="DUF805"/>
    <property type="match status" value="1"/>
</dbReference>
<name>A0A5C4XSA0_9HYPH</name>
<dbReference type="GO" id="GO:0005886">
    <property type="term" value="C:plasma membrane"/>
    <property type="evidence" value="ECO:0007669"/>
    <property type="project" value="TreeGrafter"/>
</dbReference>
<dbReference type="EMBL" id="VDMN01000001">
    <property type="protein sequence ID" value="TNM66219.1"/>
    <property type="molecule type" value="Genomic_DNA"/>
</dbReference>
<protein>
    <submittedName>
        <fullName evidence="3">DUF805 domain-containing protein</fullName>
    </submittedName>
</protein>
<dbReference type="OrthoDB" id="9812349at2"/>
<comment type="caution">
    <text evidence="3">The sequence shown here is derived from an EMBL/GenBank/DDBJ whole genome shotgun (WGS) entry which is preliminary data.</text>
</comment>
<dbReference type="PANTHER" id="PTHR34980:SF2">
    <property type="entry name" value="INNER MEMBRANE PROTEIN YHAH-RELATED"/>
    <property type="match status" value="1"/>
</dbReference>
<proteinExistence type="predicted"/>
<organism evidence="3 4">
    <name type="scientific">Aliirhizobium smilacinae</name>
    <dbReference type="NCBI Taxonomy" id="1395944"/>
    <lineage>
        <taxon>Bacteria</taxon>
        <taxon>Pseudomonadati</taxon>
        <taxon>Pseudomonadota</taxon>
        <taxon>Alphaproteobacteria</taxon>
        <taxon>Hyphomicrobiales</taxon>
        <taxon>Rhizobiaceae</taxon>
        <taxon>Aliirhizobium</taxon>
    </lineage>
</organism>
<feature type="transmembrane region" description="Helical" evidence="1">
    <location>
        <begin position="23"/>
        <end position="46"/>
    </location>
</feature>
<reference evidence="3 4" key="1">
    <citation type="submission" date="2019-06" db="EMBL/GenBank/DDBJ databases">
        <title>The draft genome of Rhizobium smilacinae PTYR-5.</title>
        <authorList>
            <person name="Liu L."/>
            <person name="Li L."/>
            <person name="Zhang X."/>
        </authorList>
    </citation>
    <scope>NUCLEOTIDE SEQUENCE [LARGE SCALE GENOMIC DNA]</scope>
    <source>
        <strain evidence="3 4">PTYR-5</strain>
    </source>
</reference>
<keyword evidence="1" id="KW-0812">Transmembrane</keyword>
<keyword evidence="1" id="KW-0472">Membrane</keyword>
<keyword evidence="1" id="KW-1133">Transmembrane helix</keyword>
<dbReference type="Pfam" id="PF09851">
    <property type="entry name" value="SHOCT"/>
    <property type="match status" value="1"/>
</dbReference>
<feature type="domain" description="SHOCT" evidence="2">
    <location>
        <begin position="131"/>
        <end position="158"/>
    </location>
</feature>
<dbReference type="PANTHER" id="PTHR34980">
    <property type="entry name" value="INNER MEMBRANE PROTEIN-RELATED-RELATED"/>
    <property type="match status" value="1"/>
</dbReference>
<sequence length="163" mass="17264">MTAYLDAMRRYATFKGRSTRSQFWLYHLGVLVLAIVGFIIDIAIAGPRGPEPLVSAVIIIAHYIPSLAIIVRRLHDTNQSGWLVLVCLIPLIGLVAFIVFGCMASTPGTNRFGAPVGGDPVVAAASGTKVERIEKLAALRASGALSDAEFEKMKADVLSGAAA</sequence>
<feature type="transmembrane region" description="Helical" evidence="1">
    <location>
        <begin position="82"/>
        <end position="101"/>
    </location>
</feature>
<dbReference type="AlphaFoldDB" id="A0A5C4XSA0"/>
<evidence type="ECO:0000313" key="3">
    <source>
        <dbReference type="EMBL" id="TNM66219.1"/>
    </source>
</evidence>
<evidence type="ECO:0000256" key="1">
    <source>
        <dbReference type="SAM" id="Phobius"/>
    </source>
</evidence>
<gene>
    <name evidence="3" type="ORF">FHP24_08450</name>
</gene>
<dbReference type="RefSeq" id="WP_139675446.1">
    <property type="nucleotide sequence ID" value="NZ_VDMN01000001.1"/>
</dbReference>
<evidence type="ECO:0000313" key="4">
    <source>
        <dbReference type="Proteomes" id="UP000311605"/>
    </source>
</evidence>
<feature type="transmembrane region" description="Helical" evidence="1">
    <location>
        <begin position="52"/>
        <end position="70"/>
    </location>
</feature>
<accession>A0A5C4XSA0</accession>
<dbReference type="InterPro" id="IPR018649">
    <property type="entry name" value="SHOCT"/>
</dbReference>
<keyword evidence="4" id="KW-1185">Reference proteome</keyword>
<evidence type="ECO:0000259" key="2">
    <source>
        <dbReference type="Pfam" id="PF09851"/>
    </source>
</evidence>
<dbReference type="Proteomes" id="UP000311605">
    <property type="component" value="Unassembled WGS sequence"/>
</dbReference>
<dbReference type="InterPro" id="IPR008523">
    <property type="entry name" value="DUF805"/>
</dbReference>